<feature type="compositionally biased region" description="Polar residues" evidence="1">
    <location>
        <begin position="349"/>
        <end position="365"/>
    </location>
</feature>
<feature type="compositionally biased region" description="Low complexity" evidence="1">
    <location>
        <begin position="622"/>
        <end position="663"/>
    </location>
</feature>
<gene>
    <name evidence="2" type="ORF">QBC38DRAFT_518766</name>
</gene>
<feature type="compositionally biased region" description="Basic and acidic residues" evidence="1">
    <location>
        <begin position="601"/>
        <end position="613"/>
    </location>
</feature>
<dbReference type="AlphaFoldDB" id="A0AAN7BGR0"/>
<feature type="region of interest" description="Disordered" evidence="1">
    <location>
        <begin position="1"/>
        <end position="540"/>
    </location>
</feature>
<feature type="compositionally biased region" description="Polar residues" evidence="1">
    <location>
        <begin position="850"/>
        <end position="863"/>
    </location>
</feature>
<feature type="compositionally biased region" description="Polar residues" evidence="1">
    <location>
        <begin position="553"/>
        <end position="565"/>
    </location>
</feature>
<feature type="compositionally biased region" description="Low complexity" evidence="1">
    <location>
        <begin position="566"/>
        <end position="577"/>
    </location>
</feature>
<feature type="compositionally biased region" description="Polar residues" evidence="1">
    <location>
        <begin position="224"/>
        <end position="243"/>
    </location>
</feature>
<evidence type="ECO:0000313" key="3">
    <source>
        <dbReference type="Proteomes" id="UP001301958"/>
    </source>
</evidence>
<feature type="compositionally biased region" description="Polar residues" evidence="1">
    <location>
        <begin position="102"/>
        <end position="120"/>
    </location>
</feature>
<feature type="compositionally biased region" description="Polar residues" evidence="1">
    <location>
        <begin position="738"/>
        <end position="747"/>
    </location>
</feature>
<evidence type="ECO:0000313" key="2">
    <source>
        <dbReference type="EMBL" id="KAK4222610.1"/>
    </source>
</evidence>
<name>A0AAN7BGR0_9PEZI</name>
<organism evidence="2 3">
    <name type="scientific">Podospora fimiseda</name>
    <dbReference type="NCBI Taxonomy" id="252190"/>
    <lineage>
        <taxon>Eukaryota</taxon>
        <taxon>Fungi</taxon>
        <taxon>Dikarya</taxon>
        <taxon>Ascomycota</taxon>
        <taxon>Pezizomycotina</taxon>
        <taxon>Sordariomycetes</taxon>
        <taxon>Sordariomycetidae</taxon>
        <taxon>Sordariales</taxon>
        <taxon>Podosporaceae</taxon>
        <taxon>Podospora</taxon>
    </lineage>
</organism>
<feature type="compositionally biased region" description="Low complexity" evidence="1">
    <location>
        <begin position="77"/>
        <end position="95"/>
    </location>
</feature>
<evidence type="ECO:0000256" key="1">
    <source>
        <dbReference type="SAM" id="MobiDB-lite"/>
    </source>
</evidence>
<reference evidence="2" key="1">
    <citation type="journal article" date="2023" name="Mol. Phylogenet. Evol.">
        <title>Genome-scale phylogeny and comparative genomics of the fungal order Sordariales.</title>
        <authorList>
            <person name="Hensen N."/>
            <person name="Bonometti L."/>
            <person name="Westerberg I."/>
            <person name="Brannstrom I.O."/>
            <person name="Guillou S."/>
            <person name="Cros-Aarteil S."/>
            <person name="Calhoun S."/>
            <person name="Haridas S."/>
            <person name="Kuo A."/>
            <person name="Mondo S."/>
            <person name="Pangilinan J."/>
            <person name="Riley R."/>
            <person name="LaButti K."/>
            <person name="Andreopoulos B."/>
            <person name="Lipzen A."/>
            <person name="Chen C."/>
            <person name="Yan M."/>
            <person name="Daum C."/>
            <person name="Ng V."/>
            <person name="Clum A."/>
            <person name="Steindorff A."/>
            <person name="Ohm R.A."/>
            <person name="Martin F."/>
            <person name="Silar P."/>
            <person name="Natvig D.O."/>
            <person name="Lalanne C."/>
            <person name="Gautier V."/>
            <person name="Ament-Velasquez S.L."/>
            <person name="Kruys A."/>
            <person name="Hutchinson M.I."/>
            <person name="Powell A.J."/>
            <person name="Barry K."/>
            <person name="Miller A.N."/>
            <person name="Grigoriev I.V."/>
            <person name="Debuchy R."/>
            <person name="Gladieux P."/>
            <person name="Hiltunen Thoren M."/>
            <person name="Johannesson H."/>
        </authorList>
    </citation>
    <scope>NUCLEOTIDE SEQUENCE</scope>
    <source>
        <strain evidence="2">CBS 990.96</strain>
    </source>
</reference>
<protein>
    <submittedName>
        <fullName evidence="2">Uncharacterized protein</fullName>
    </submittedName>
</protein>
<feature type="compositionally biased region" description="Basic and acidic residues" evidence="1">
    <location>
        <begin position="140"/>
        <end position="153"/>
    </location>
</feature>
<feature type="compositionally biased region" description="Polar residues" evidence="1">
    <location>
        <begin position="272"/>
        <end position="295"/>
    </location>
</feature>
<reference evidence="2" key="2">
    <citation type="submission" date="2023-05" db="EMBL/GenBank/DDBJ databases">
        <authorList>
            <consortium name="Lawrence Berkeley National Laboratory"/>
            <person name="Steindorff A."/>
            <person name="Hensen N."/>
            <person name="Bonometti L."/>
            <person name="Westerberg I."/>
            <person name="Brannstrom I.O."/>
            <person name="Guillou S."/>
            <person name="Cros-Aarteil S."/>
            <person name="Calhoun S."/>
            <person name="Haridas S."/>
            <person name="Kuo A."/>
            <person name="Mondo S."/>
            <person name="Pangilinan J."/>
            <person name="Riley R."/>
            <person name="Labutti K."/>
            <person name="Andreopoulos B."/>
            <person name="Lipzen A."/>
            <person name="Chen C."/>
            <person name="Yanf M."/>
            <person name="Daum C."/>
            <person name="Ng V."/>
            <person name="Clum A."/>
            <person name="Ohm R."/>
            <person name="Martin F."/>
            <person name="Silar P."/>
            <person name="Natvig D."/>
            <person name="Lalanne C."/>
            <person name="Gautier V."/>
            <person name="Ament-Velasquez S.L."/>
            <person name="Kruys A."/>
            <person name="Hutchinson M.I."/>
            <person name="Powell A.J."/>
            <person name="Barry K."/>
            <person name="Miller A.N."/>
            <person name="Grigoriev I.V."/>
            <person name="Debuchy R."/>
            <person name="Gladieux P."/>
            <person name="Thoren M.H."/>
            <person name="Johannesson H."/>
        </authorList>
    </citation>
    <scope>NUCLEOTIDE SEQUENCE</scope>
    <source>
        <strain evidence="2">CBS 990.96</strain>
    </source>
</reference>
<keyword evidence="3" id="KW-1185">Reference proteome</keyword>
<feature type="compositionally biased region" description="Basic and acidic residues" evidence="1">
    <location>
        <begin position="457"/>
        <end position="474"/>
    </location>
</feature>
<accession>A0AAN7BGR0</accession>
<feature type="compositionally biased region" description="Polar residues" evidence="1">
    <location>
        <begin position="697"/>
        <end position="707"/>
    </location>
</feature>
<dbReference type="EMBL" id="MU865462">
    <property type="protein sequence ID" value="KAK4222610.1"/>
    <property type="molecule type" value="Genomic_DNA"/>
</dbReference>
<sequence>MDGTYGNYLPANRTMSPTVSTTSSGADRYKVNVSRQKTQKWANFKPQNYGDGWGDDDEDEWDEPEPAPPQKPMGPRQPATLPSSSSTSFLPSQAPLRLATDPKSSIGSLGSLPSQSQHSLASPGGSVASPTKPPFVRPAEIYRRLEEEKRKSLEATSPKMANSGADKTNAPIEPTRYTLSDSEPVTVAETQRAPGAGLATVPERRSEYGLEGLLDSYGAEEQKNGPSRDQAQPIQQASDSQVQAGVELRRFSSSPQLPLVTRMSGFGEDLFSPTTFMDDTTKQVQSPSSTTQNPVLATAVNAGAEPDKETRPLHVSGDLIKSNAGPTGIDASIRSQSPLIQPERPIGLQDSSTAAEPVLQQQQPTDEPRREPASSTNIDAKFPIRPSLPGGWVTETLATPVEDTLSAQPEPLQAPSLASTSDADRSRQPSPAIVSGANKTILTNQEAPPLPPTSPLTKDKLDMPRDPNLEDKNSSLDGTQNTAKTPPIPISQNRDITPIAPLNPRRDAPEVSTDVQPVLSPPSNGTELSLEVDAHSPMKESDVLSQEIIKSLSPVQSSENFGTINESATSAYQAAAEQRAEEPGRESSYLGDVYDDYWTAGEEKADHAARETGESPPPAYSTKTAATAPDATPTQTAHPENAPASASQDDTAAAPTSATPGPGDNRRRFSWEAGFSDPAPVVTQLTATPPAAEPKTVDSNLDSSPTLAATAAPEIPSLDGAAPSLVLRIETDGAPVSGQVSQSSTPAPRSANVPIEPPSPLSVASESQPTPKALVPRAQSPKNHVNIVPFRSILEMGSPVERTKQFDDARYQFAAIDTGLEEWLATMVAMHPEHNNSSFGASKEALPSPTGHSQQSGHLSSANIPMPPYQQHSTGFGHLHGSAQVNQVGTKSKELLMAAGKAGKGLFSKGRNKLRVTGDKVFS</sequence>
<dbReference type="Proteomes" id="UP001301958">
    <property type="component" value="Unassembled WGS sequence"/>
</dbReference>
<proteinExistence type="predicted"/>
<feature type="compositionally biased region" description="Polar residues" evidence="1">
    <location>
        <begin position="13"/>
        <end position="25"/>
    </location>
</feature>
<feature type="compositionally biased region" description="Polar residues" evidence="1">
    <location>
        <begin position="437"/>
        <end position="446"/>
    </location>
</feature>
<feature type="compositionally biased region" description="Polar residues" evidence="1">
    <location>
        <begin position="475"/>
        <end position="495"/>
    </location>
</feature>
<feature type="compositionally biased region" description="Acidic residues" evidence="1">
    <location>
        <begin position="53"/>
        <end position="65"/>
    </location>
</feature>
<comment type="caution">
    <text evidence="2">The sequence shown here is derived from an EMBL/GenBank/DDBJ whole genome shotgun (WGS) entry which is preliminary data.</text>
</comment>
<feature type="region of interest" description="Disordered" evidence="1">
    <location>
        <begin position="835"/>
        <end position="880"/>
    </location>
</feature>
<feature type="region of interest" description="Disordered" evidence="1">
    <location>
        <begin position="553"/>
        <end position="780"/>
    </location>
</feature>